<dbReference type="Gene3D" id="1.10.10.60">
    <property type="entry name" value="Homeodomain-like"/>
    <property type="match status" value="1"/>
</dbReference>
<feature type="compositionally biased region" description="Acidic residues" evidence="7">
    <location>
        <begin position="566"/>
        <end position="587"/>
    </location>
</feature>
<feature type="compositionally biased region" description="Basic and acidic residues" evidence="7">
    <location>
        <begin position="119"/>
        <end position="128"/>
    </location>
</feature>
<keyword evidence="2" id="KW-0156">Chromatin regulator</keyword>
<dbReference type="Pfam" id="PF08766">
    <property type="entry name" value="DEK_C"/>
    <property type="match status" value="1"/>
</dbReference>
<feature type="compositionally biased region" description="Basic and acidic residues" evidence="7">
    <location>
        <begin position="370"/>
        <end position="383"/>
    </location>
</feature>
<keyword evidence="4" id="KW-0238">DNA-binding</keyword>
<evidence type="ECO:0000313" key="10">
    <source>
        <dbReference type="Proteomes" id="UP001634007"/>
    </source>
</evidence>
<feature type="compositionally biased region" description="Low complexity" evidence="7">
    <location>
        <begin position="413"/>
        <end position="436"/>
    </location>
</feature>
<feature type="compositionally biased region" description="Basic and acidic residues" evidence="7">
    <location>
        <begin position="403"/>
        <end position="412"/>
    </location>
</feature>
<feature type="compositionally biased region" description="Acidic residues" evidence="7">
    <location>
        <begin position="43"/>
        <end position="75"/>
    </location>
</feature>
<evidence type="ECO:0000256" key="5">
    <source>
        <dbReference type="ARBA" id="ARBA00023163"/>
    </source>
</evidence>
<dbReference type="GO" id="GO:0006325">
    <property type="term" value="P:chromatin organization"/>
    <property type="evidence" value="ECO:0007669"/>
    <property type="project" value="UniProtKB-KW"/>
</dbReference>
<dbReference type="PROSITE" id="PS51998">
    <property type="entry name" value="DEK_C"/>
    <property type="match status" value="1"/>
</dbReference>
<dbReference type="Proteomes" id="UP001634007">
    <property type="component" value="Unassembled WGS sequence"/>
</dbReference>
<evidence type="ECO:0000256" key="7">
    <source>
        <dbReference type="SAM" id="MobiDB-lite"/>
    </source>
</evidence>
<dbReference type="InterPro" id="IPR014876">
    <property type="entry name" value="DEK_C"/>
</dbReference>
<keyword evidence="10" id="KW-1185">Reference proteome</keyword>
<protein>
    <recommendedName>
        <fullName evidence="8">DEK-C domain-containing protein</fullName>
    </recommendedName>
</protein>
<evidence type="ECO:0000256" key="3">
    <source>
        <dbReference type="ARBA" id="ARBA00023015"/>
    </source>
</evidence>
<feature type="compositionally biased region" description="Basic and acidic residues" evidence="7">
    <location>
        <begin position="452"/>
        <end position="465"/>
    </location>
</feature>
<proteinExistence type="predicted"/>
<evidence type="ECO:0000256" key="4">
    <source>
        <dbReference type="ARBA" id="ARBA00023125"/>
    </source>
</evidence>
<dbReference type="PANTHER" id="PTHR13468">
    <property type="entry name" value="DEK PROTEIN"/>
    <property type="match status" value="1"/>
</dbReference>
<name>A0ABD3IRA7_EUCGL</name>
<gene>
    <name evidence="9" type="ORF">ACJRO7_008307</name>
</gene>
<feature type="region of interest" description="Disordered" evidence="7">
    <location>
        <begin position="307"/>
        <end position="513"/>
    </location>
</feature>
<sequence length="587" mass="64233">MASGALAETAEPGGAAPVDGKEEPAEKPEDEAEEAEREKEPEIAPEAEASDEKADDEEDDDDDGDGDGDGDDDGPEEKGSEENAKGSSAEEEASGRKRSRRSRGGLAGKRNPATPGVERPTRERRSVERYSAPALARTPSSKGFSIEKGRGTQLKDIPNVAFKLSKRKPDDNLQILHAILFGKKAKVHSLKRNIGQFSGYVWTENQEKQRSKVKEKLDKCVKDKLIDFCDVLNIPINKAAVKKEELSAKLLEFLESPHSTTDVLLADKEQVLVLCGVDFVSIFCIYFFLMRIHIGLMLIEKGQKRKRKITPSKPLVPGEASSTMTEKRQKQAPDSVKKSSEIASEEDDDDDKGDTKEVKDNSDANSDDDMVSKEESGDEKSKSEEEDMQEEPALKSSSRKKTKESSVSKTKDTSVSAKKVTPAKSAKKSSTSASKKSSVDGVGNKKPLSKSEGSKLKKQKVEKSNQNDQSVSSKAKTSSKKQSAKPSTEASVKDRVGKGKSSKKAKAEPSREEMHAVVVDILKKVDFNTATLSDILRQLGTHFGVDLMHRKAEIKDIITEVINNMTDDEDEGDDEEAEDKADADDNE</sequence>
<dbReference type="AlphaFoldDB" id="A0ABD3IRA7"/>
<evidence type="ECO:0000256" key="2">
    <source>
        <dbReference type="ARBA" id="ARBA00022853"/>
    </source>
</evidence>
<evidence type="ECO:0000313" key="9">
    <source>
        <dbReference type="EMBL" id="KAL3716695.1"/>
    </source>
</evidence>
<keyword evidence="3" id="KW-0805">Transcription regulation</keyword>
<dbReference type="InterPro" id="IPR044198">
    <property type="entry name" value="DEK"/>
</dbReference>
<dbReference type="FunFam" id="1.10.10.60:FF:000220">
    <property type="entry name" value="DEK domain-containing chromatin associated protein"/>
    <property type="match status" value="1"/>
</dbReference>
<comment type="caution">
    <text evidence="9">The sequence shown here is derived from an EMBL/GenBank/DDBJ whole genome shotgun (WGS) entry which is preliminary data.</text>
</comment>
<comment type="subcellular location">
    <subcellularLocation>
        <location evidence="1">Nucleus</location>
        <location evidence="1">Nucleolus</location>
    </subcellularLocation>
</comment>
<feature type="region of interest" description="Disordered" evidence="7">
    <location>
        <begin position="1"/>
        <end position="147"/>
    </location>
</feature>
<evidence type="ECO:0000256" key="1">
    <source>
        <dbReference type="ARBA" id="ARBA00004604"/>
    </source>
</evidence>
<dbReference type="GO" id="GO:0005730">
    <property type="term" value="C:nucleolus"/>
    <property type="evidence" value="ECO:0007669"/>
    <property type="project" value="UniProtKB-SubCell"/>
</dbReference>
<feature type="domain" description="DEK-C" evidence="8">
    <location>
        <begin position="508"/>
        <end position="563"/>
    </location>
</feature>
<feature type="region of interest" description="Disordered" evidence="7">
    <location>
        <begin position="564"/>
        <end position="587"/>
    </location>
</feature>
<evidence type="ECO:0000256" key="6">
    <source>
        <dbReference type="ARBA" id="ARBA00023242"/>
    </source>
</evidence>
<accession>A0ABD3IRA7</accession>
<keyword evidence="5" id="KW-0804">Transcription</keyword>
<feature type="compositionally biased region" description="Acidic residues" evidence="7">
    <location>
        <begin position="343"/>
        <end position="352"/>
    </location>
</feature>
<dbReference type="PANTHER" id="PTHR13468:SF1">
    <property type="entry name" value="PROTEIN DEK"/>
    <property type="match status" value="1"/>
</dbReference>
<keyword evidence="6" id="KW-0539">Nucleus</keyword>
<organism evidence="9 10">
    <name type="scientific">Eucalyptus globulus</name>
    <name type="common">Tasmanian blue gum</name>
    <dbReference type="NCBI Taxonomy" id="34317"/>
    <lineage>
        <taxon>Eukaryota</taxon>
        <taxon>Viridiplantae</taxon>
        <taxon>Streptophyta</taxon>
        <taxon>Embryophyta</taxon>
        <taxon>Tracheophyta</taxon>
        <taxon>Spermatophyta</taxon>
        <taxon>Magnoliopsida</taxon>
        <taxon>eudicotyledons</taxon>
        <taxon>Gunneridae</taxon>
        <taxon>Pentapetalae</taxon>
        <taxon>rosids</taxon>
        <taxon>malvids</taxon>
        <taxon>Myrtales</taxon>
        <taxon>Myrtaceae</taxon>
        <taxon>Myrtoideae</taxon>
        <taxon>Eucalypteae</taxon>
        <taxon>Eucalyptus</taxon>
    </lineage>
</organism>
<dbReference type="GO" id="GO:0003677">
    <property type="term" value="F:DNA binding"/>
    <property type="evidence" value="ECO:0007669"/>
    <property type="project" value="UniProtKB-KW"/>
</dbReference>
<dbReference type="EMBL" id="JBJKBG010000011">
    <property type="protein sequence ID" value="KAL3716695.1"/>
    <property type="molecule type" value="Genomic_DNA"/>
</dbReference>
<reference evidence="9 10" key="1">
    <citation type="submission" date="2024-11" db="EMBL/GenBank/DDBJ databases">
        <title>Chromosome-level genome assembly of Eucalyptus globulus Labill. provides insights into its genome evolution.</title>
        <authorList>
            <person name="Li X."/>
        </authorList>
    </citation>
    <scope>NUCLEOTIDE SEQUENCE [LARGE SCALE GENOMIC DNA]</scope>
    <source>
        <strain evidence="9">CL2024</strain>
        <tissue evidence="9">Fresh tender leaves</tissue>
    </source>
</reference>
<feature type="compositionally biased region" description="Basic and acidic residues" evidence="7">
    <location>
        <begin position="353"/>
        <end position="362"/>
    </location>
</feature>
<feature type="compositionally biased region" description="Basic and acidic residues" evidence="7">
    <location>
        <begin position="325"/>
        <end position="340"/>
    </location>
</feature>
<evidence type="ECO:0000259" key="8">
    <source>
        <dbReference type="PROSITE" id="PS51998"/>
    </source>
</evidence>
<dbReference type="SUPFAM" id="SSF109715">
    <property type="entry name" value="DEK C-terminal domain"/>
    <property type="match status" value="1"/>
</dbReference>